<evidence type="ECO:0000313" key="4">
    <source>
        <dbReference type="EMBL" id="KGO93197.1"/>
    </source>
</evidence>
<dbReference type="eggNOG" id="COG1520">
    <property type="taxonomic scope" value="Bacteria"/>
</dbReference>
<feature type="chain" id="PRO_5001992489" description="Secretion system C-terminal sorting domain-containing protein" evidence="2">
    <location>
        <begin position="19"/>
        <end position="617"/>
    </location>
</feature>
<keyword evidence="5" id="KW-1185">Reference proteome</keyword>
<feature type="domain" description="Secretion system C-terminal sorting" evidence="3">
    <location>
        <begin position="546"/>
        <end position="615"/>
    </location>
</feature>
<dbReference type="Pfam" id="PF18962">
    <property type="entry name" value="Por_Secre_tail"/>
    <property type="match status" value="1"/>
</dbReference>
<evidence type="ECO:0000256" key="1">
    <source>
        <dbReference type="ARBA" id="ARBA00022729"/>
    </source>
</evidence>
<protein>
    <recommendedName>
        <fullName evidence="3">Secretion system C-terminal sorting domain-containing protein</fullName>
    </recommendedName>
</protein>
<dbReference type="NCBIfam" id="TIGR04183">
    <property type="entry name" value="Por_Secre_tail"/>
    <property type="match status" value="1"/>
</dbReference>
<comment type="caution">
    <text evidence="4">The sequence shown here is derived from an EMBL/GenBank/DDBJ whole genome shotgun (WGS) entry which is preliminary data.</text>
</comment>
<keyword evidence="1 2" id="KW-0732">Signal</keyword>
<evidence type="ECO:0000256" key="2">
    <source>
        <dbReference type="SAM" id="SignalP"/>
    </source>
</evidence>
<name>A0A0A2MKQ6_9FLAO</name>
<dbReference type="Proteomes" id="UP000030111">
    <property type="component" value="Unassembled WGS sequence"/>
</dbReference>
<organism evidence="4 5">
    <name type="scientific">Flavobacterium subsaxonicum WB 4.1-42 = DSM 21790</name>
    <dbReference type="NCBI Taxonomy" id="1121898"/>
    <lineage>
        <taxon>Bacteria</taxon>
        <taxon>Pseudomonadati</taxon>
        <taxon>Bacteroidota</taxon>
        <taxon>Flavobacteriia</taxon>
        <taxon>Flavobacteriales</taxon>
        <taxon>Flavobacteriaceae</taxon>
        <taxon>Flavobacterium</taxon>
    </lineage>
</organism>
<dbReference type="OrthoDB" id="5381604at2"/>
<evidence type="ECO:0000259" key="3">
    <source>
        <dbReference type="Pfam" id="PF18962"/>
    </source>
</evidence>
<dbReference type="EMBL" id="JRLY01000005">
    <property type="protein sequence ID" value="KGO93197.1"/>
    <property type="molecule type" value="Genomic_DNA"/>
</dbReference>
<reference evidence="4 5" key="1">
    <citation type="submission" date="2013-09" db="EMBL/GenBank/DDBJ databases">
        <authorList>
            <person name="Zeng Z."/>
            <person name="Chen C."/>
        </authorList>
    </citation>
    <scope>NUCLEOTIDE SEQUENCE [LARGE SCALE GENOMIC DNA]</scope>
    <source>
        <strain evidence="4 5">WB 4.1-42</strain>
    </source>
</reference>
<dbReference type="RefSeq" id="WP_026990740.1">
    <property type="nucleotide sequence ID" value="NZ_AUGP01000018.1"/>
</dbReference>
<proteinExistence type="predicted"/>
<accession>A0A0A2MKQ6</accession>
<gene>
    <name evidence="4" type="ORF">Q766_07770</name>
</gene>
<evidence type="ECO:0000313" key="5">
    <source>
        <dbReference type="Proteomes" id="UP000030111"/>
    </source>
</evidence>
<dbReference type="InterPro" id="IPR026444">
    <property type="entry name" value="Secre_tail"/>
</dbReference>
<dbReference type="STRING" id="1121898.GCA_000422725_01912"/>
<sequence length="617" mass="67516">MKKTLLFASLLAAMALSAQDYQWQWAKRGGGVKLSPNETSITYNFDSEQILDIAVDSQNNYYYLAFMTEQSTEYQNIPVTVYNSIPQATGSTDIVVFSTDCEGTFRWLQVIGGGSTDYAYKIQLDNNGGLYIGANVLNLSNFGPEYLPPHFSADDAQPLLDPNDAQPQEGFKTVALLKYNTSDGELAWRVMPQGNVTSTLRFGSINQVAVDSDGTVHTLIGFMAGTHLNGAITVPASFTNIFKYYIVTYNAQGVYQGNVPLPVEGYLLENNTEFRYDESLDRYYIAGFRTNGDIFMLQPLSLNGTELQDQAYVMAFNGSGTNLWVKEITSPSEFKDSRIYDLKIDSDSSLYLTGKYFLNAPLGGVAFGDYNFSTLVQGNVPYVLKLNTSGAVQWMTTPSGYTVDIFSGSHYNYSLVINGNEIGVATQATNEMWGNVSVNLPANHRPDPGLLRLNKSTGAAIDFHLIPGIAGYDDALTAITADNDGNYIAGGYFYFDLFTDEDDNVPTLTKVLGVNNGTDFFITKLASGPCGIPAATKDISYNEVKVYPNPTSDIVNIQSEAALSSYEVINMLGQVLLQGSFYGSQNTISIQGFNAGTYIINIKTADNAIITHKIIKE</sequence>
<feature type="signal peptide" evidence="2">
    <location>
        <begin position="1"/>
        <end position="18"/>
    </location>
</feature>
<dbReference type="AlphaFoldDB" id="A0A0A2MKQ6"/>